<dbReference type="InterPro" id="IPR027417">
    <property type="entry name" value="P-loop_NTPase"/>
</dbReference>
<dbReference type="EMBL" id="CP109965">
    <property type="protein sequence ID" value="WAJ69839.1"/>
    <property type="molecule type" value="Genomic_DNA"/>
</dbReference>
<dbReference type="InterPro" id="IPR002197">
    <property type="entry name" value="HTH_Fis"/>
</dbReference>
<dbReference type="InterPro" id="IPR025943">
    <property type="entry name" value="Sigma_54_int_dom_ATP-bd_2"/>
</dbReference>
<dbReference type="InterPro" id="IPR025944">
    <property type="entry name" value="Sigma_54_int_dom_CS"/>
</dbReference>
<dbReference type="PROSITE" id="PS00676">
    <property type="entry name" value="SIGMA54_INTERACT_2"/>
    <property type="match status" value="1"/>
</dbReference>
<proteinExistence type="predicted"/>
<evidence type="ECO:0000259" key="6">
    <source>
        <dbReference type="PROSITE" id="PS50045"/>
    </source>
</evidence>
<dbReference type="InterPro" id="IPR058031">
    <property type="entry name" value="AAA_lid_NorR"/>
</dbReference>
<keyword evidence="3" id="KW-0805">Transcription regulation</keyword>
<dbReference type="PROSITE" id="PS00688">
    <property type="entry name" value="SIGMA54_INTERACT_3"/>
    <property type="match status" value="1"/>
</dbReference>
<dbReference type="RefSeq" id="WP_268074133.1">
    <property type="nucleotide sequence ID" value="NZ_CP109965.1"/>
</dbReference>
<evidence type="ECO:0000256" key="4">
    <source>
        <dbReference type="ARBA" id="ARBA00023125"/>
    </source>
</evidence>
<keyword evidence="2" id="KW-0067">ATP-binding</keyword>
<dbReference type="InterPro" id="IPR003593">
    <property type="entry name" value="AAA+_ATPase"/>
</dbReference>
<dbReference type="Gene3D" id="1.10.8.60">
    <property type="match status" value="1"/>
</dbReference>
<protein>
    <submittedName>
        <fullName evidence="7">Sigma-54 dependent transcriptional regulator</fullName>
    </submittedName>
</protein>
<dbReference type="Gene3D" id="1.10.10.60">
    <property type="entry name" value="Homeodomain-like"/>
    <property type="match status" value="1"/>
</dbReference>
<sequence>MATPSLLVKASDKKLALQIEKIANNAGYQSVELDLQNKSDKDLASYPTDVFFIQINEQNNTLLDSLLKSHLHFYKDFIFVSRGEPNPTLDELMRQGAGYHFREPVDIEQVKEVLVDFSAELTENNHDIEKIQSSNIDQFGLLTGSSQVMRKLYRTIRRVAGSESNVLIQGESGVGKELVAHTIHSQSKRNLKPFIAVNCGALTPELIDSELFGHLKGSFTGANRDHKGIFEQAQGGTLFLDEVTEMPLEQQVKLLRVLETGEFRPVGSQKVKFADVRIVAATNRNPIQAIETGIFREDLYFRLAQFPLQVPPLRARGNDIIELAKHFLAYRSSEENCVKSITDHALEKIASHTWPGNVRELRHTVERAFILAENLIDVDHLIFDSEQQETENAEGVPSGMSLDELEKIAIQQALEDNQGNKTEAAAQLGISVKTLYNKLEKYSAVHQ</sequence>
<dbReference type="SUPFAM" id="SSF46689">
    <property type="entry name" value="Homeodomain-like"/>
    <property type="match status" value="1"/>
</dbReference>
<dbReference type="PROSITE" id="PS00675">
    <property type="entry name" value="SIGMA54_INTERACT_1"/>
    <property type="match status" value="1"/>
</dbReference>
<dbReference type="SUPFAM" id="SSF52540">
    <property type="entry name" value="P-loop containing nucleoside triphosphate hydrolases"/>
    <property type="match status" value="1"/>
</dbReference>
<dbReference type="PANTHER" id="PTHR32071">
    <property type="entry name" value="TRANSCRIPTIONAL REGULATORY PROTEIN"/>
    <property type="match status" value="1"/>
</dbReference>
<dbReference type="InterPro" id="IPR009057">
    <property type="entry name" value="Homeodomain-like_sf"/>
</dbReference>
<evidence type="ECO:0000313" key="7">
    <source>
        <dbReference type="EMBL" id="WAJ69839.1"/>
    </source>
</evidence>
<evidence type="ECO:0000256" key="3">
    <source>
        <dbReference type="ARBA" id="ARBA00023015"/>
    </source>
</evidence>
<name>A0ABY7AJX7_9ALTE</name>
<dbReference type="SMART" id="SM00382">
    <property type="entry name" value="AAA"/>
    <property type="match status" value="1"/>
</dbReference>
<feature type="domain" description="Sigma-54 factor interaction" evidence="6">
    <location>
        <begin position="142"/>
        <end position="370"/>
    </location>
</feature>
<reference evidence="7" key="1">
    <citation type="submission" date="2022-10" db="EMBL/GenBank/DDBJ databases">
        <title>Catenovulum adriacola sp. nov. isolated in the Harbour of Susak.</title>
        <authorList>
            <person name="Schoch T."/>
            <person name="Reich S.J."/>
            <person name="Stoeferle S."/>
            <person name="Flaiz M."/>
            <person name="Kazda M."/>
            <person name="Riedel C.U."/>
            <person name="Duerre P."/>
        </authorList>
    </citation>
    <scope>NUCLEOTIDE SEQUENCE</scope>
    <source>
        <strain evidence="7">TS8</strain>
    </source>
</reference>
<dbReference type="Proteomes" id="UP001163726">
    <property type="component" value="Chromosome"/>
</dbReference>
<dbReference type="Gene3D" id="3.40.50.300">
    <property type="entry name" value="P-loop containing nucleotide triphosphate hydrolases"/>
    <property type="match status" value="1"/>
</dbReference>
<evidence type="ECO:0000256" key="5">
    <source>
        <dbReference type="ARBA" id="ARBA00023163"/>
    </source>
</evidence>
<dbReference type="Pfam" id="PF00158">
    <property type="entry name" value="Sigma54_activat"/>
    <property type="match status" value="1"/>
</dbReference>
<organism evidence="7 8">
    <name type="scientific">Catenovulum adriaticum</name>
    <dbReference type="NCBI Taxonomy" id="2984846"/>
    <lineage>
        <taxon>Bacteria</taxon>
        <taxon>Pseudomonadati</taxon>
        <taxon>Pseudomonadota</taxon>
        <taxon>Gammaproteobacteria</taxon>
        <taxon>Alteromonadales</taxon>
        <taxon>Alteromonadaceae</taxon>
        <taxon>Catenovulum</taxon>
    </lineage>
</organism>
<dbReference type="PROSITE" id="PS50045">
    <property type="entry name" value="SIGMA54_INTERACT_4"/>
    <property type="match status" value="1"/>
</dbReference>
<evidence type="ECO:0000256" key="1">
    <source>
        <dbReference type="ARBA" id="ARBA00022741"/>
    </source>
</evidence>
<evidence type="ECO:0000313" key="8">
    <source>
        <dbReference type="Proteomes" id="UP001163726"/>
    </source>
</evidence>
<keyword evidence="1" id="KW-0547">Nucleotide-binding</keyword>
<keyword evidence="4" id="KW-0238">DNA-binding</keyword>
<accession>A0ABY7AJX7</accession>
<keyword evidence="8" id="KW-1185">Reference proteome</keyword>
<keyword evidence="5" id="KW-0804">Transcription</keyword>
<dbReference type="CDD" id="cd00009">
    <property type="entry name" value="AAA"/>
    <property type="match status" value="1"/>
</dbReference>
<dbReference type="InterPro" id="IPR002078">
    <property type="entry name" value="Sigma_54_int"/>
</dbReference>
<dbReference type="InterPro" id="IPR025662">
    <property type="entry name" value="Sigma_54_int_dom_ATP-bd_1"/>
</dbReference>
<dbReference type="Pfam" id="PF25601">
    <property type="entry name" value="AAA_lid_14"/>
    <property type="match status" value="1"/>
</dbReference>
<evidence type="ECO:0000256" key="2">
    <source>
        <dbReference type="ARBA" id="ARBA00022840"/>
    </source>
</evidence>
<dbReference type="PRINTS" id="PR01590">
    <property type="entry name" value="HTHFIS"/>
</dbReference>
<dbReference type="Pfam" id="PF02954">
    <property type="entry name" value="HTH_8"/>
    <property type="match status" value="1"/>
</dbReference>
<gene>
    <name evidence="7" type="ORF">OLW01_11860</name>
</gene>